<protein>
    <submittedName>
        <fullName evidence="1">Uncharacterized protein</fullName>
    </submittedName>
</protein>
<feature type="non-terminal residue" evidence="1">
    <location>
        <position position="1"/>
    </location>
</feature>
<dbReference type="EMBL" id="CM010717">
    <property type="protein sequence ID" value="RZC54797.1"/>
    <property type="molecule type" value="Genomic_DNA"/>
</dbReference>
<proteinExistence type="predicted"/>
<evidence type="ECO:0000313" key="2">
    <source>
        <dbReference type="Proteomes" id="UP000316621"/>
    </source>
</evidence>
<name>A0A4Y7J1X1_PAPSO</name>
<gene>
    <name evidence="1" type="ORF">C5167_013656</name>
</gene>
<reference evidence="1 2" key="1">
    <citation type="journal article" date="2018" name="Science">
        <title>The opium poppy genome and morphinan production.</title>
        <authorList>
            <person name="Guo L."/>
            <person name="Winzer T."/>
            <person name="Yang X."/>
            <person name="Li Y."/>
            <person name="Ning Z."/>
            <person name="He Z."/>
            <person name="Teodor R."/>
            <person name="Lu Y."/>
            <person name="Bowser T.A."/>
            <person name="Graham I.A."/>
            <person name="Ye K."/>
        </authorList>
    </citation>
    <scope>NUCLEOTIDE SEQUENCE [LARGE SCALE GENOMIC DNA]</scope>
    <source>
        <strain evidence="2">cv. HN1</strain>
        <tissue evidence="1">Leaves</tissue>
    </source>
</reference>
<organism evidence="1 2">
    <name type="scientific">Papaver somniferum</name>
    <name type="common">Opium poppy</name>
    <dbReference type="NCBI Taxonomy" id="3469"/>
    <lineage>
        <taxon>Eukaryota</taxon>
        <taxon>Viridiplantae</taxon>
        <taxon>Streptophyta</taxon>
        <taxon>Embryophyta</taxon>
        <taxon>Tracheophyta</taxon>
        <taxon>Spermatophyta</taxon>
        <taxon>Magnoliopsida</taxon>
        <taxon>Ranunculales</taxon>
        <taxon>Papaveraceae</taxon>
        <taxon>Papaveroideae</taxon>
        <taxon>Papaver</taxon>
    </lineage>
</organism>
<dbReference type="Gramene" id="RZC54797">
    <property type="protein sequence ID" value="RZC54797"/>
    <property type="gene ID" value="C5167_013656"/>
</dbReference>
<evidence type="ECO:0000313" key="1">
    <source>
        <dbReference type="EMBL" id="RZC54797.1"/>
    </source>
</evidence>
<sequence>GVKPVRETVITSGDVRLQLTGQWGSSSKYLHLSCGCLQFVFNVTTFMQGASLRLIFFYGGSKEIWEAKFITLKSLELNFQSDIIGCWEGLSVSSNQLQAVKIWKMIWIIATTRIGMLNAMVKAIGGLCSFIHLEDSTLRSKHSAALVVLIQSSQVKEIEGTPLLEEDSLKALLRLLRLAQILPNSKASCMTASSQSSKILPHCLNFHTDCYDENYYPGLSSVQTDPIATTLASSISRVNVIGSISNLLYNGKEPVFPTCFTVPKGLELDIRASEQKGLARRQRYILVINARILAINTRRISFHAE</sequence>
<keyword evidence="2" id="KW-1185">Reference proteome</keyword>
<dbReference type="Proteomes" id="UP000316621">
    <property type="component" value="Chromosome 3"/>
</dbReference>
<accession>A0A4Y7J1X1</accession>
<dbReference type="AlphaFoldDB" id="A0A4Y7J1X1"/>